<comment type="caution">
    <text evidence="3">The sequence shown here is derived from an EMBL/GenBank/DDBJ whole genome shotgun (WGS) entry which is preliminary data.</text>
</comment>
<keyword evidence="4" id="KW-1185">Reference proteome</keyword>
<keyword evidence="1 2" id="KW-0732">Signal</keyword>
<evidence type="ECO:0000313" key="3">
    <source>
        <dbReference type="EMBL" id="TBL76349.1"/>
    </source>
</evidence>
<dbReference type="AlphaFoldDB" id="A0A4Q9DRN6"/>
<dbReference type="RefSeq" id="WP_131015256.1">
    <property type="nucleotide sequence ID" value="NZ_SIRE01000014.1"/>
</dbReference>
<evidence type="ECO:0000256" key="2">
    <source>
        <dbReference type="SAM" id="SignalP"/>
    </source>
</evidence>
<feature type="signal peptide" evidence="2">
    <location>
        <begin position="1"/>
        <end position="22"/>
    </location>
</feature>
<sequence length="563" mass="62700">MQQSWKASLLMLTAGALVFASACGNGAGTDGKAASGVASKQGDSKYSAPFANGKYDPPITITTVGRITPSTTFKNGETMEDNVHTRWAKERLGINLKYIWSASTQNKAYDTRVRLALSANETMPDIIAVDNVQMANDLIDSGQFMEVKSMWDKWASETYKKAVNEDPSMWYPFTRKDGAYALPIPDYAWNNDTVLWIRQDWLDKLGLKGPETLDDLEKIMDAFVNQDPDGNGKKDTYGITMALKDSFRSVQNTASFVFGAYGTIPEQWNEAADGTLSYGSVQPGAKQALQKLSEWVKKGYIPKEAGLYDESKASELFTSGRAGIVAGPYWMDKTPLVNVIKNTPTADFKAYNIPKGPDGKAGRLGTQNFSGAILINKKAKNPEAFFVYQNYLFENFALMQSDEFKYQFAEGYDYVLKDGKASYDSKDIPGGRVIPQKYTIAFEGARIPSSAMESLGNLAKGGQPRNNFERKDSLFSDARRLQGVSVNIDNEKATMRDKFIGVPTKTMQTRWENLSTSEMQTFTKIIYGDLPVDEFDNFVKKWKSNGGDDITKEVNEWYKSVKK</sequence>
<dbReference type="Gene3D" id="3.40.190.10">
    <property type="entry name" value="Periplasmic binding protein-like II"/>
    <property type="match status" value="3"/>
</dbReference>
<proteinExistence type="predicted"/>
<dbReference type="CDD" id="cd13580">
    <property type="entry name" value="PBP2_AlgQ_like_1"/>
    <property type="match status" value="1"/>
</dbReference>
<protein>
    <submittedName>
        <fullName evidence="3">Sugar ABC transporter</fullName>
    </submittedName>
</protein>
<reference evidence="3 4" key="1">
    <citation type="submission" date="2019-02" db="EMBL/GenBank/DDBJ databases">
        <title>Paenibacillus sp. nov., isolated from surface-sterilized tissue of Thalictrum simplex L.</title>
        <authorList>
            <person name="Tuo L."/>
        </authorList>
    </citation>
    <scope>NUCLEOTIDE SEQUENCE [LARGE SCALE GENOMIC DNA]</scope>
    <source>
        <strain evidence="3 4">N2SHLJ1</strain>
    </source>
</reference>
<dbReference type="Proteomes" id="UP000293142">
    <property type="component" value="Unassembled WGS sequence"/>
</dbReference>
<evidence type="ECO:0000256" key="1">
    <source>
        <dbReference type="ARBA" id="ARBA00022729"/>
    </source>
</evidence>
<dbReference type="PROSITE" id="PS51257">
    <property type="entry name" value="PROKAR_LIPOPROTEIN"/>
    <property type="match status" value="1"/>
</dbReference>
<gene>
    <name evidence="3" type="ORF">EYB31_20380</name>
</gene>
<evidence type="ECO:0000313" key="4">
    <source>
        <dbReference type="Proteomes" id="UP000293142"/>
    </source>
</evidence>
<accession>A0A4Q9DRN6</accession>
<dbReference type="PANTHER" id="PTHR43649">
    <property type="entry name" value="ARABINOSE-BINDING PROTEIN-RELATED"/>
    <property type="match status" value="1"/>
</dbReference>
<feature type="chain" id="PRO_5038338214" evidence="2">
    <location>
        <begin position="23"/>
        <end position="563"/>
    </location>
</feature>
<dbReference type="OrthoDB" id="9787283at2"/>
<dbReference type="EMBL" id="SIRE01000014">
    <property type="protein sequence ID" value="TBL76349.1"/>
    <property type="molecule type" value="Genomic_DNA"/>
</dbReference>
<dbReference type="PANTHER" id="PTHR43649:SF33">
    <property type="entry name" value="POLYGALACTURONAN_RHAMNOGALACTURONAN-BINDING PROTEIN YTCQ"/>
    <property type="match status" value="1"/>
</dbReference>
<organism evidence="3 4">
    <name type="scientific">Paenibacillus thalictri</name>
    <dbReference type="NCBI Taxonomy" id="2527873"/>
    <lineage>
        <taxon>Bacteria</taxon>
        <taxon>Bacillati</taxon>
        <taxon>Bacillota</taxon>
        <taxon>Bacilli</taxon>
        <taxon>Bacillales</taxon>
        <taxon>Paenibacillaceae</taxon>
        <taxon>Paenibacillus</taxon>
    </lineage>
</organism>
<dbReference type="InterPro" id="IPR050490">
    <property type="entry name" value="Bact_solute-bd_prot1"/>
</dbReference>
<dbReference type="SUPFAM" id="SSF53850">
    <property type="entry name" value="Periplasmic binding protein-like II"/>
    <property type="match status" value="1"/>
</dbReference>
<name>A0A4Q9DRN6_9BACL</name>